<evidence type="ECO:0000313" key="3">
    <source>
        <dbReference type="EMBL" id="GMF14874.1"/>
    </source>
</evidence>
<name>A0A9W6TLA6_9STRA</name>
<feature type="region of interest" description="Disordered" evidence="1">
    <location>
        <begin position="481"/>
        <end position="514"/>
    </location>
</feature>
<dbReference type="InterPro" id="IPR049203">
    <property type="entry name" value="DUF6818"/>
</dbReference>
<feature type="compositionally biased region" description="Polar residues" evidence="1">
    <location>
        <begin position="129"/>
        <end position="150"/>
    </location>
</feature>
<dbReference type="PANTHER" id="PTHR34409:SF1">
    <property type="entry name" value="MYB-LIKE DOMAIN-CONTAINING PROTEIN"/>
    <property type="match status" value="1"/>
</dbReference>
<keyword evidence="4" id="KW-1185">Reference proteome</keyword>
<comment type="caution">
    <text evidence="3">The sequence shown here is derived from an EMBL/GenBank/DDBJ whole genome shotgun (WGS) entry which is preliminary data.</text>
</comment>
<accession>A0A9W6TLA6</accession>
<dbReference type="Proteomes" id="UP001165121">
    <property type="component" value="Unassembled WGS sequence"/>
</dbReference>
<gene>
    <name evidence="3" type="ORF">Pfra01_000022200</name>
</gene>
<dbReference type="AlphaFoldDB" id="A0A9W6TLA6"/>
<feature type="region of interest" description="Disordered" evidence="1">
    <location>
        <begin position="177"/>
        <end position="308"/>
    </location>
</feature>
<reference evidence="3" key="1">
    <citation type="submission" date="2023-04" db="EMBL/GenBank/DDBJ databases">
        <title>Phytophthora fragariaefolia NBRC 109709.</title>
        <authorList>
            <person name="Ichikawa N."/>
            <person name="Sato H."/>
            <person name="Tonouchi N."/>
        </authorList>
    </citation>
    <scope>NUCLEOTIDE SEQUENCE</scope>
    <source>
        <strain evidence="3">NBRC 109709</strain>
    </source>
</reference>
<organism evidence="3 4">
    <name type="scientific">Phytophthora fragariaefolia</name>
    <dbReference type="NCBI Taxonomy" id="1490495"/>
    <lineage>
        <taxon>Eukaryota</taxon>
        <taxon>Sar</taxon>
        <taxon>Stramenopiles</taxon>
        <taxon>Oomycota</taxon>
        <taxon>Peronosporomycetes</taxon>
        <taxon>Peronosporales</taxon>
        <taxon>Peronosporaceae</taxon>
        <taxon>Phytophthora</taxon>
    </lineage>
</organism>
<evidence type="ECO:0000313" key="4">
    <source>
        <dbReference type="Proteomes" id="UP001165121"/>
    </source>
</evidence>
<feature type="compositionally biased region" description="Polar residues" evidence="1">
    <location>
        <begin position="239"/>
        <end position="248"/>
    </location>
</feature>
<feature type="region of interest" description="Disordered" evidence="1">
    <location>
        <begin position="423"/>
        <end position="450"/>
    </location>
</feature>
<feature type="region of interest" description="Disordered" evidence="1">
    <location>
        <begin position="355"/>
        <end position="378"/>
    </location>
</feature>
<feature type="compositionally biased region" description="Basic and acidic residues" evidence="1">
    <location>
        <begin position="16"/>
        <end position="25"/>
    </location>
</feature>
<dbReference type="PANTHER" id="PTHR34409">
    <property type="entry name" value="SET DOMAIN-CONTAINING PROTEIN"/>
    <property type="match status" value="1"/>
</dbReference>
<feature type="region of interest" description="Disordered" evidence="1">
    <location>
        <begin position="70"/>
        <end position="160"/>
    </location>
</feature>
<sequence>MWEQLAVKYNGSRTRNPPERDLDSLRRKFKSLYAKPKPTGRGEVPLRLRPVVWAQEIQLKIEEACGVQTSHDGLDEGEDDSALRSLVADVLGDEKAENGSASSHPDSEGVTFEPKARTSNPDSDAESPPLTTTASPVAPDSVSQYAQSTDPIAPDSQGAGAIVTSSGVVDVRLASHFSFSDDDEAVDAETQPPGDRESLSSTPPAHQPGSGYEDPVTVTEHSAATANSRPSSSDSCSSGLTHAANTPWVSRDSRSTAEEQPQSVRRMPQPPPPPTPRSCATPARFVGRPPKQARQHVATVATPDGPVLRRNPVRAAADEREEKENRSLHVTSNRLGGQDLRVLQDNVDALTQSLLNDNGKRSPTPINNTDGPAGAPSYAARKRIRMQQRLDEMQRELDEAESKHSGGTGEMMKLLVFCQKDSERRAENEERRRRSEREERAEADRKERAERELIRREEAKTSERRRLQDLQIARELREEQRRLDAERDAKLEREKEENRRKAEERRALERSEARQRHEQIMLMLSSLQKKRETARTVREANVVLPLLV</sequence>
<dbReference type="Pfam" id="PF20681">
    <property type="entry name" value="DUF6818"/>
    <property type="match status" value="1"/>
</dbReference>
<feature type="compositionally biased region" description="Low complexity" evidence="1">
    <location>
        <begin position="228"/>
        <end position="238"/>
    </location>
</feature>
<protein>
    <submittedName>
        <fullName evidence="3">Unnamed protein product</fullName>
    </submittedName>
</protein>
<feature type="region of interest" description="Disordered" evidence="1">
    <location>
        <begin position="1"/>
        <end position="25"/>
    </location>
</feature>
<dbReference type="EMBL" id="BSXT01000014">
    <property type="protein sequence ID" value="GMF14874.1"/>
    <property type="molecule type" value="Genomic_DNA"/>
</dbReference>
<evidence type="ECO:0000259" key="2">
    <source>
        <dbReference type="Pfam" id="PF20681"/>
    </source>
</evidence>
<evidence type="ECO:0000256" key="1">
    <source>
        <dbReference type="SAM" id="MobiDB-lite"/>
    </source>
</evidence>
<proteinExistence type="predicted"/>
<feature type="domain" description="DUF6818" evidence="2">
    <location>
        <begin position="1"/>
        <end position="79"/>
    </location>
</feature>
<dbReference type="OrthoDB" id="129740at2759"/>